<dbReference type="PANTHER" id="PTHR31143">
    <property type="match status" value="1"/>
</dbReference>
<protein>
    <submittedName>
        <fullName evidence="2">GNAT family N-acetyltransferase</fullName>
    </submittedName>
</protein>
<name>A0ABW8RBP1_9BACI</name>
<evidence type="ECO:0000259" key="1">
    <source>
        <dbReference type="PROSITE" id="PS51186"/>
    </source>
</evidence>
<dbReference type="Pfam" id="PF00583">
    <property type="entry name" value="Acetyltransf_1"/>
    <property type="match status" value="1"/>
</dbReference>
<dbReference type="PANTHER" id="PTHR31143:SF2">
    <property type="entry name" value="FR47-LIKE DOMAIN-CONTAINING PROTEIN-RELATED"/>
    <property type="match status" value="1"/>
</dbReference>
<dbReference type="Gene3D" id="3.40.630.30">
    <property type="match status" value="1"/>
</dbReference>
<dbReference type="PROSITE" id="PS51186">
    <property type="entry name" value="GNAT"/>
    <property type="match status" value="1"/>
</dbReference>
<evidence type="ECO:0000313" key="3">
    <source>
        <dbReference type="Proteomes" id="UP001623041"/>
    </source>
</evidence>
<dbReference type="InterPro" id="IPR016181">
    <property type="entry name" value="Acyl_CoA_acyltransferase"/>
</dbReference>
<dbReference type="Proteomes" id="UP001623041">
    <property type="component" value="Unassembled WGS sequence"/>
</dbReference>
<keyword evidence="3" id="KW-1185">Reference proteome</keyword>
<proteinExistence type="predicted"/>
<dbReference type="RefSeq" id="WP_406579563.1">
    <property type="nucleotide sequence ID" value="NZ_JBJHQH010000003.1"/>
</dbReference>
<dbReference type="InterPro" id="IPR000182">
    <property type="entry name" value="GNAT_dom"/>
</dbReference>
<dbReference type="InterPro" id="IPR027365">
    <property type="entry name" value="GNAT_acetyltra_YdfB-like"/>
</dbReference>
<dbReference type="EMBL" id="JBJHQH010000003">
    <property type="protein sequence ID" value="MFK9090874.1"/>
    <property type="molecule type" value="Genomic_DNA"/>
</dbReference>
<accession>A0ABW8RBP1</accession>
<gene>
    <name evidence="2" type="ORF">ACJEBI_05185</name>
</gene>
<sequence>MFIQLVPNDAEMAEGSLFEPDEVQYNLLFRIREGSDALCLKTADGSMIFAHTPGHKGWLWISQEMAADKRDDIFEKLAIDLKNVPLPGITGNPDTVERFAEIYSKRKDIRWEKEMTMESYYCPKVLKPNNVRGTFRKATKEEVETVALYLAGFLRDAFNSSVDPVTQLSKAETMIEAGGIYLWLVDGKPVSMANISHRTAKYGRINSVFTPIELRKKGYASALTADLCAILEKEKLIPMLYADIINPASNKVYQNIGFLKSGKITEIKFQE</sequence>
<evidence type="ECO:0000313" key="2">
    <source>
        <dbReference type="EMBL" id="MFK9090874.1"/>
    </source>
</evidence>
<dbReference type="SUPFAM" id="SSF55729">
    <property type="entry name" value="Acyl-CoA N-acyltransferases (Nat)"/>
    <property type="match status" value="1"/>
</dbReference>
<organism evidence="2 3">
    <name type="scientific">Bacillus salipaludis</name>
    <dbReference type="NCBI Taxonomy" id="2547811"/>
    <lineage>
        <taxon>Bacteria</taxon>
        <taxon>Bacillati</taxon>
        <taxon>Bacillota</taxon>
        <taxon>Bacilli</taxon>
        <taxon>Bacillales</taxon>
        <taxon>Bacillaceae</taxon>
        <taxon>Bacillus</taxon>
    </lineage>
</organism>
<feature type="domain" description="N-acetyltransferase" evidence="1">
    <location>
        <begin position="133"/>
        <end position="271"/>
    </location>
</feature>
<reference evidence="2 3" key="1">
    <citation type="submission" date="2024-11" db="EMBL/GenBank/DDBJ databases">
        <authorList>
            <person name="Lucas J.A."/>
        </authorList>
    </citation>
    <scope>NUCLEOTIDE SEQUENCE [LARGE SCALE GENOMIC DNA]</scope>
    <source>
        <strain evidence="2 3">Z 5.4</strain>
    </source>
</reference>
<comment type="caution">
    <text evidence="2">The sequence shown here is derived from an EMBL/GenBank/DDBJ whole genome shotgun (WGS) entry which is preliminary data.</text>
</comment>